<evidence type="ECO:0000313" key="3">
    <source>
        <dbReference type="Proteomes" id="UP000602510"/>
    </source>
</evidence>
<protein>
    <recommendedName>
        <fullName evidence="4">M96 mating-specific protein family</fullName>
    </recommendedName>
</protein>
<gene>
    <name evidence="2" type="ORF">GN244_ATG12904</name>
</gene>
<feature type="compositionally biased region" description="Basic and acidic residues" evidence="1">
    <location>
        <begin position="34"/>
        <end position="52"/>
    </location>
</feature>
<name>A0A833S762_PHYIN</name>
<organism evidence="2 3">
    <name type="scientific">Phytophthora infestans</name>
    <name type="common">Potato late blight agent</name>
    <name type="synonym">Botrytis infestans</name>
    <dbReference type="NCBI Taxonomy" id="4787"/>
    <lineage>
        <taxon>Eukaryota</taxon>
        <taxon>Sar</taxon>
        <taxon>Stramenopiles</taxon>
        <taxon>Oomycota</taxon>
        <taxon>Peronosporomycetes</taxon>
        <taxon>Peronosporales</taxon>
        <taxon>Peronosporaceae</taxon>
        <taxon>Phytophthora</taxon>
    </lineage>
</organism>
<feature type="compositionally biased region" description="Polar residues" evidence="1">
    <location>
        <begin position="68"/>
        <end position="84"/>
    </location>
</feature>
<reference evidence="2" key="1">
    <citation type="submission" date="2020-04" db="EMBL/GenBank/DDBJ databases">
        <title>Hybrid Assembly of Korean Phytophthora infestans isolates.</title>
        <authorList>
            <person name="Prokchorchik M."/>
            <person name="Lee Y."/>
            <person name="Seo J."/>
            <person name="Cho J.-H."/>
            <person name="Park Y.-E."/>
            <person name="Jang D.-C."/>
            <person name="Im J.-S."/>
            <person name="Choi J.-G."/>
            <person name="Park H.-J."/>
            <person name="Lee G.-B."/>
            <person name="Lee Y.-G."/>
            <person name="Hong S.-Y."/>
            <person name="Cho K."/>
            <person name="Sohn K.H."/>
        </authorList>
    </citation>
    <scope>NUCLEOTIDE SEQUENCE</scope>
    <source>
        <strain evidence="2">KR_1_A1</strain>
    </source>
</reference>
<comment type="caution">
    <text evidence="2">The sequence shown here is derived from an EMBL/GenBank/DDBJ whole genome shotgun (WGS) entry which is preliminary data.</text>
</comment>
<evidence type="ECO:0000313" key="2">
    <source>
        <dbReference type="EMBL" id="KAF4035131.1"/>
    </source>
</evidence>
<feature type="region of interest" description="Disordered" evidence="1">
    <location>
        <begin position="34"/>
        <end position="90"/>
    </location>
</feature>
<proteinExistence type="predicted"/>
<evidence type="ECO:0008006" key="4">
    <source>
        <dbReference type="Google" id="ProtNLM"/>
    </source>
</evidence>
<evidence type="ECO:0000256" key="1">
    <source>
        <dbReference type="SAM" id="MobiDB-lite"/>
    </source>
</evidence>
<dbReference type="EMBL" id="WSZM01000331">
    <property type="protein sequence ID" value="KAF4035131.1"/>
    <property type="molecule type" value="Genomic_DNA"/>
</dbReference>
<accession>A0A833S762</accession>
<dbReference type="AlphaFoldDB" id="A0A833S762"/>
<sequence>MGILVPQPFPLSQTPLPDSDEVLQDFLHEMAELDRLEVPKTPEPKLPKRKAIDTPPRPAKKAKKAVDQSYTKRQPQTQATQDKTPMTRWQRRKQELETLKQQAETLGDYVAFLQARRVPGLMLQGFINLPPQLEQLVELQSGGWQAAAIWEIRRCQSSQQENKELKERLQGCVQDSGKLQTALNTAQARVHLSHDTRCGGIQDRAGVAVRCGHGLECLLASGRARLETTRARVVRRSQDVVSSDWCFPVELEEGETVEIRVRSVAKRFAVQQGFVVLAESTTEWPPHLAASGVWSRVTRESGWGLVHSYPPRSVARGSSSSVSRFLVYMSSVPTGLDCESSRKLLGSPAVSDVVIPSFQKLIRNRQQCVDNHLMDAAFLHGSSSISAI</sequence>
<keyword evidence="3" id="KW-1185">Reference proteome</keyword>
<dbReference type="Proteomes" id="UP000602510">
    <property type="component" value="Unassembled WGS sequence"/>
</dbReference>